<reference evidence="1 2" key="1">
    <citation type="submission" date="2016-03" db="EMBL/GenBank/DDBJ databases">
        <title>Draft Genome Sequence of the Strain BR 10245 (Bradyrhizobium sp.) isolated from nodules of Centrolobium paraense.</title>
        <authorList>
            <person name="Simoes-Araujo J.L.Sr."/>
            <person name="Barauna A.C."/>
            <person name="Silva K."/>
            <person name="Zilli J.E."/>
        </authorList>
    </citation>
    <scope>NUCLEOTIDE SEQUENCE [LARGE SCALE GENOMIC DNA]</scope>
    <source>
        <strain evidence="1 2">BR 10245</strain>
    </source>
</reference>
<comment type="caution">
    <text evidence="1">The sequence shown here is derived from an EMBL/GenBank/DDBJ whole genome shotgun (WGS) entry which is preliminary data.</text>
</comment>
<dbReference type="Proteomes" id="UP000076959">
    <property type="component" value="Unassembled WGS sequence"/>
</dbReference>
<dbReference type="AlphaFoldDB" id="A0A176YZ22"/>
<organism evidence="1 2">
    <name type="scientific">Bradyrhizobium centrolobii</name>
    <dbReference type="NCBI Taxonomy" id="1505087"/>
    <lineage>
        <taxon>Bacteria</taxon>
        <taxon>Pseudomonadati</taxon>
        <taxon>Pseudomonadota</taxon>
        <taxon>Alphaproteobacteria</taxon>
        <taxon>Hyphomicrobiales</taxon>
        <taxon>Nitrobacteraceae</taxon>
        <taxon>Bradyrhizobium</taxon>
    </lineage>
</organism>
<protein>
    <submittedName>
        <fullName evidence="1">Uncharacterized protein</fullName>
    </submittedName>
</protein>
<evidence type="ECO:0000313" key="1">
    <source>
        <dbReference type="EMBL" id="OAF13043.1"/>
    </source>
</evidence>
<name>A0A176YZ22_9BRAD</name>
<proteinExistence type="predicted"/>
<dbReference type="EMBL" id="LUUB01000038">
    <property type="protein sequence ID" value="OAF13043.1"/>
    <property type="molecule type" value="Genomic_DNA"/>
</dbReference>
<keyword evidence="2" id="KW-1185">Reference proteome</keyword>
<sequence length="72" mass="8010">MRGSNTSSFVYETELRMPSFKRLLPPKPTGLLALLASRSALYERRGAKPRQVAALSTSGSLCRPRMFARPDI</sequence>
<accession>A0A176YZ22</accession>
<evidence type="ECO:0000313" key="2">
    <source>
        <dbReference type="Proteomes" id="UP000076959"/>
    </source>
</evidence>
<gene>
    <name evidence="1" type="ORF">AYJ54_45780</name>
</gene>